<accession>A0A9P6GFA6</accession>
<dbReference type="EMBL" id="WJXW01000009">
    <property type="protein sequence ID" value="KAF9733114.1"/>
    <property type="molecule type" value="Genomic_DNA"/>
</dbReference>
<evidence type="ECO:0000313" key="2">
    <source>
        <dbReference type="Proteomes" id="UP000756921"/>
    </source>
</evidence>
<proteinExistence type="predicted"/>
<comment type="caution">
    <text evidence="1">The sequence shown here is derived from an EMBL/GenBank/DDBJ whole genome shotgun (WGS) entry which is preliminary data.</text>
</comment>
<name>A0A9P6GFA6_9PLEO</name>
<dbReference type="Proteomes" id="UP000756921">
    <property type="component" value="Unassembled WGS sequence"/>
</dbReference>
<sequence length="100" mass="11299">MDQDQRVQRKLEMDVSMGMWKERGKNGPALRFPGAGAIQVQVARGHVNIYRLEELWQRGMQSPSTHSFGFLNPAFILRALCIASTYALAWYNCGAAKEII</sequence>
<gene>
    <name evidence="1" type="ORF">PMIN01_08797</name>
</gene>
<evidence type="ECO:0000313" key="1">
    <source>
        <dbReference type="EMBL" id="KAF9733114.1"/>
    </source>
</evidence>
<dbReference type="AlphaFoldDB" id="A0A9P6GFA6"/>
<protein>
    <submittedName>
        <fullName evidence="1">Uncharacterized protein</fullName>
    </submittedName>
</protein>
<keyword evidence="2" id="KW-1185">Reference proteome</keyword>
<organism evidence="1 2">
    <name type="scientific">Paraphaeosphaeria minitans</name>
    <dbReference type="NCBI Taxonomy" id="565426"/>
    <lineage>
        <taxon>Eukaryota</taxon>
        <taxon>Fungi</taxon>
        <taxon>Dikarya</taxon>
        <taxon>Ascomycota</taxon>
        <taxon>Pezizomycotina</taxon>
        <taxon>Dothideomycetes</taxon>
        <taxon>Pleosporomycetidae</taxon>
        <taxon>Pleosporales</taxon>
        <taxon>Massarineae</taxon>
        <taxon>Didymosphaeriaceae</taxon>
        <taxon>Paraphaeosphaeria</taxon>
    </lineage>
</organism>
<reference evidence="1" key="1">
    <citation type="journal article" date="2020" name="Mol. Plant Microbe Interact.">
        <title>Genome Sequence of the Biocontrol Agent Coniothyrium minitans strain Conio (IMI 134523).</title>
        <authorList>
            <person name="Patel D."/>
            <person name="Shittu T.A."/>
            <person name="Baroncelli R."/>
            <person name="Muthumeenakshi S."/>
            <person name="Osborne T.H."/>
            <person name="Janganan T.K."/>
            <person name="Sreenivasaprasad S."/>
        </authorList>
    </citation>
    <scope>NUCLEOTIDE SEQUENCE</scope>
    <source>
        <strain evidence="1">Conio</strain>
    </source>
</reference>